<dbReference type="Proteomes" id="UP000224854">
    <property type="component" value="Unassembled WGS sequence"/>
</dbReference>
<comment type="similarity">
    <text evidence="1">Belongs to the D-isomer specific 2-hydroxyacid dehydrogenase family.</text>
</comment>
<evidence type="ECO:0000256" key="2">
    <source>
        <dbReference type="ARBA" id="ARBA00023002"/>
    </source>
</evidence>
<gene>
    <name evidence="4" type="ORF">CDD82_7210</name>
</gene>
<keyword evidence="5" id="KW-1185">Reference proteome</keyword>
<evidence type="ECO:0000256" key="1">
    <source>
        <dbReference type="ARBA" id="ARBA00005854"/>
    </source>
</evidence>
<dbReference type="InterPro" id="IPR036291">
    <property type="entry name" value="NAD(P)-bd_dom_sf"/>
</dbReference>
<dbReference type="InterPro" id="IPR029752">
    <property type="entry name" value="D-isomer_DH_CS1"/>
</dbReference>
<organism evidence="4 5">
    <name type="scientific">Ophiocordyceps australis</name>
    <dbReference type="NCBI Taxonomy" id="1399860"/>
    <lineage>
        <taxon>Eukaryota</taxon>
        <taxon>Fungi</taxon>
        <taxon>Dikarya</taxon>
        <taxon>Ascomycota</taxon>
        <taxon>Pezizomycotina</taxon>
        <taxon>Sordariomycetes</taxon>
        <taxon>Hypocreomycetidae</taxon>
        <taxon>Hypocreales</taxon>
        <taxon>Ophiocordycipitaceae</taxon>
        <taxon>Ophiocordyceps</taxon>
    </lineage>
</organism>
<dbReference type="GO" id="GO:0016618">
    <property type="term" value="F:hydroxypyruvate reductase [NAD(P)H] activity"/>
    <property type="evidence" value="ECO:0007669"/>
    <property type="project" value="TreeGrafter"/>
</dbReference>
<dbReference type="FunFam" id="3.40.50.720:FF:000234">
    <property type="entry name" value="2-hydroxyacid dehydrogenase, putative"/>
    <property type="match status" value="1"/>
</dbReference>
<dbReference type="PANTHER" id="PTHR10996:SF257">
    <property type="entry name" value="GLYOXYLATE REDUCTASE 1"/>
    <property type="match status" value="1"/>
</dbReference>
<proteinExistence type="inferred from homology"/>
<dbReference type="AlphaFoldDB" id="A0A2C5YS15"/>
<protein>
    <recommendedName>
        <fullName evidence="3">D-isomer specific 2-hydroxyacid dehydrogenase NAD-binding domain-containing protein</fullName>
    </recommendedName>
</protein>
<dbReference type="PROSITE" id="PS00065">
    <property type="entry name" value="D_2_HYDROXYACID_DH_1"/>
    <property type="match status" value="1"/>
</dbReference>
<dbReference type="InterPro" id="IPR029753">
    <property type="entry name" value="D-isomer_DH_CS"/>
</dbReference>
<dbReference type="PROSITE" id="PS00670">
    <property type="entry name" value="D_2_HYDROXYACID_DH_2"/>
    <property type="match status" value="1"/>
</dbReference>
<evidence type="ECO:0000259" key="3">
    <source>
        <dbReference type="Pfam" id="PF02826"/>
    </source>
</evidence>
<name>A0A2C5YS15_9HYPO</name>
<feature type="domain" description="D-isomer specific 2-hydroxyacid dehydrogenase NAD-binding" evidence="3">
    <location>
        <begin position="122"/>
        <end position="268"/>
    </location>
</feature>
<dbReference type="EMBL" id="NJEU01000814">
    <property type="protein sequence ID" value="PHH70320.1"/>
    <property type="molecule type" value="Genomic_DNA"/>
</dbReference>
<dbReference type="GO" id="GO:0051287">
    <property type="term" value="F:NAD binding"/>
    <property type="evidence" value="ECO:0007669"/>
    <property type="project" value="InterPro"/>
</dbReference>
<dbReference type="Gene3D" id="3.40.50.720">
    <property type="entry name" value="NAD(P)-binding Rossmann-like Domain"/>
    <property type="match status" value="2"/>
</dbReference>
<comment type="caution">
    <text evidence="4">The sequence shown here is derived from an EMBL/GenBank/DDBJ whole genome shotgun (WGS) entry which is preliminary data.</text>
</comment>
<evidence type="ECO:0000313" key="4">
    <source>
        <dbReference type="EMBL" id="PHH70320.1"/>
    </source>
</evidence>
<dbReference type="PROSITE" id="PS00671">
    <property type="entry name" value="D_2_HYDROXYACID_DH_3"/>
    <property type="match status" value="1"/>
</dbReference>
<dbReference type="GO" id="GO:0030267">
    <property type="term" value="F:glyoxylate reductase (NADPH) activity"/>
    <property type="evidence" value="ECO:0007669"/>
    <property type="project" value="TreeGrafter"/>
</dbReference>
<dbReference type="OrthoDB" id="9991913at2759"/>
<accession>A0A2C5YS15</accession>
<dbReference type="PANTHER" id="PTHR10996">
    <property type="entry name" value="2-HYDROXYACID DEHYDROGENASE-RELATED"/>
    <property type="match status" value="1"/>
</dbReference>
<dbReference type="CDD" id="cd12168">
    <property type="entry name" value="Mand_dh_like"/>
    <property type="match status" value="1"/>
</dbReference>
<sequence>MAEKPRVLMLGTVHHADAEFEKLSWLANVTQVTSGTRADFIRDCDAGKYDNVVAISRTYDSAAFTGLFDAPLVAHLPASLRFICHNGAGYDQIDVPACTSKNIAVSNTPSAVDAATANTAMFLILGALRRMWQPQLSLRESKWRGESGLGRDPDGLTLGILGMGGIGTATAQRAVPFGFHLQYHNRNPVPDIDHHFPCQKAPKYVGFHELLQTSDVISIHLPLLAATRGLIGAKEIAMMKEKVILVNTARGPIVDEAALLSALDSGKVWTSQCRFAAAHWHRNR</sequence>
<evidence type="ECO:0000313" key="5">
    <source>
        <dbReference type="Proteomes" id="UP000224854"/>
    </source>
</evidence>
<dbReference type="GO" id="GO:0005829">
    <property type="term" value="C:cytosol"/>
    <property type="evidence" value="ECO:0007669"/>
    <property type="project" value="TreeGrafter"/>
</dbReference>
<reference evidence="4 5" key="1">
    <citation type="submission" date="2017-06" db="EMBL/GenBank/DDBJ databases">
        <title>Ant-infecting Ophiocordyceps genomes reveal a high diversity of potential behavioral manipulation genes and a possible major role for enterotoxins.</title>
        <authorList>
            <person name="De Bekker C."/>
            <person name="Evans H.C."/>
            <person name="Brachmann A."/>
            <person name="Hughes D.P."/>
        </authorList>
    </citation>
    <scope>NUCLEOTIDE SEQUENCE [LARGE SCALE GENOMIC DNA]</scope>
    <source>
        <strain evidence="4 5">1348a</strain>
    </source>
</reference>
<dbReference type="InterPro" id="IPR006140">
    <property type="entry name" value="D-isomer_DH_NAD-bd"/>
</dbReference>
<dbReference type="Pfam" id="PF02826">
    <property type="entry name" value="2-Hacid_dh_C"/>
    <property type="match status" value="1"/>
</dbReference>
<dbReference type="SUPFAM" id="SSF51735">
    <property type="entry name" value="NAD(P)-binding Rossmann-fold domains"/>
    <property type="match status" value="1"/>
</dbReference>
<dbReference type="SUPFAM" id="SSF52283">
    <property type="entry name" value="Formate/glycerate dehydrogenase catalytic domain-like"/>
    <property type="match status" value="1"/>
</dbReference>
<dbReference type="InterPro" id="IPR050223">
    <property type="entry name" value="D-isomer_2-hydroxyacid_DH"/>
</dbReference>
<keyword evidence="2" id="KW-0560">Oxidoreductase</keyword>